<dbReference type="GO" id="GO:0005886">
    <property type="term" value="C:plasma membrane"/>
    <property type="evidence" value="ECO:0007669"/>
    <property type="project" value="UniProtKB-SubCell"/>
</dbReference>
<evidence type="ECO:0000259" key="13">
    <source>
        <dbReference type="PROSITE" id="PS50109"/>
    </source>
</evidence>
<evidence type="ECO:0000256" key="2">
    <source>
        <dbReference type="ARBA" id="ARBA00004651"/>
    </source>
</evidence>
<evidence type="ECO:0000256" key="4">
    <source>
        <dbReference type="ARBA" id="ARBA00022475"/>
    </source>
</evidence>
<dbReference type="InterPro" id="IPR003660">
    <property type="entry name" value="HAMP_dom"/>
</dbReference>
<feature type="domain" description="HAMP" evidence="14">
    <location>
        <begin position="327"/>
        <end position="379"/>
    </location>
</feature>
<feature type="transmembrane region" description="Helical" evidence="12">
    <location>
        <begin position="20"/>
        <end position="43"/>
    </location>
</feature>
<dbReference type="Pfam" id="PF00672">
    <property type="entry name" value="HAMP"/>
    <property type="match status" value="1"/>
</dbReference>
<keyword evidence="8 15" id="KW-0418">Kinase</keyword>
<dbReference type="PANTHER" id="PTHR34220:SF7">
    <property type="entry name" value="SENSOR HISTIDINE KINASE YPDA"/>
    <property type="match status" value="1"/>
</dbReference>
<dbReference type="SUPFAM" id="SSF158472">
    <property type="entry name" value="HAMP domain-like"/>
    <property type="match status" value="1"/>
</dbReference>
<keyword evidence="16" id="KW-1185">Reference proteome</keyword>
<reference evidence="15 16" key="1">
    <citation type="submission" date="2019-08" db="EMBL/GenBank/DDBJ databases">
        <title>Calorimonas adulescens gen. nov., sp. nov., an anaerobic thermophilic bacterium from Sakhalin hot spring.</title>
        <authorList>
            <person name="Khomyakova M.A."/>
            <person name="Merkel A.Y."/>
            <person name="Novikov A."/>
            <person name="Bonch-Osmolovskaya E.A."/>
            <person name="Slobodkin A.I."/>
        </authorList>
    </citation>
    <scope>NUCLEOTIDE SEQUENCE [LARGE SCALE GENOMIC DNA]</scope>
    <source>
        <strain evidence="15 16">A05MB</strain>
    </source>
</reference>
<dbReference type="EMBL" id="VTPS01000007">
    <property type="protein sequence ID" value="TZE82309.1"/>
    <property type="molecule type" value="Genomic_DNA"/>
</dbReference>
<evidence type="ECO:0000256" key="1">
    <source>
        <dbReference type="ARBA" id="ARBA00000085"/>
    </source>
</evidence>
<evidence type="ECO:0000256" key="5">
    <source>
        <dbReference type="ARBA" id="ARBA00022553"/>
    </source>
</evidence>
<feature type="domain" description="Histidine kinase" evidence="13">
    <location>
        <begin position="488"/>
        <end position="580"/>
    </location>
</feature>
<protein>
    <recommendedName>
        <fullName evidence="3">histidine kinase</fullName>
        <ecNumber evidence="3">2.7.13.3</ecNumber>
    </recommendedName>
</protein>
<dbReference type="EC" id="2.7.13.3" evidence="3"/>
<dbReference type="InterPro" id="IPR005467">
    <property type="entry name" value="His_kinase_dom"/>
</dbReference>
<evidence type="ECO:0000256" key="11">
    <source>
        <dbReference type="ARBA" id="ARBA00023136"/>
    </source>
</evidence>
<dbReference type="Proteomes" id="UP000322976">
    <property type="component" value="Unassembled WGS sequence"/>
</dbReference>
<dbReference type="PROSITE" id="PS50885">
    <property type="entry name" value="HAMP"/>
    <property type="match status" value="1"/>
</dbReference>
<evidence type="ECO:0000313" key="16">
    <source>
        <dbReference type="Proteomes" id="UP000322976"/>
    </source>
</evidence>
<dbReference type="Gene3D" id="3.30.565.10">
    <property type="entry name" value="Histidine kinase-like ATPase, C-terminal domain"/>
    <property type="match status" value="1"/>
</dbReference>
<keyword evidence="11 12" id="KW-0472">Membrane</keyword>
<evidence type="ECO:0000256" key="8">
    <source>
        <dbReference type="ARBA" id="ARBA00022777"/>
    </source>
</evidence>
<dbReference type="PANTHER" id="PTHR34220">
    <property type="entry name" value="SENSOR HISTIDINE KINASE YPDA"/>
    <property type="match status" value="1"/>
</dbReference>
<accession>A0A5D8QDR7</accession>
<evidence type="ECO:0000256" key="7">
    <source>
        <dbReference type="ARBA" id="ARBA00022692"/>
    </source>
</evidence>
<dbReference type="InterPro" id="IPR036890">
    <property type="entry name" value="HATPase_C_sf"/>
</dbReference>
<evidence type="ECO:0000256" key="10">
    <source>
        <dbReference type="ARBA" id="ARBA00023012"/>
    </source>
</evidence>
<keyword evidence="4" id="KW-1003">Cell membrane</keyword>
<dbReference type="Pfam" id="PF06580">
    <property type="entry name" value="His_kinase"/>
    <property type="match status" value="1"/>
</dbReference>
<dbReference type="InterPro" id="IPR003594">
    <property type="entry name" value="HATPase_dom"/>
</dbReference>
<evidence type="ECO:0000256" key="3">
    <source>
        <dbReference type="ARBA" id="ARBA00012438"/>
    </source>
</evidence>
<gene>
    <name evidence="15" type="ORF">FWJ32_06050</name>
</gene>
<dbReference type="Gene3D" id="3.30.450.20">
    <property type="entry name" value="PAS domain"/>
    <property type="match status" value="2"/>
</dbReference>
<evidence type="ECO:0000313" key="15">
    <source>
        <dbReference type="EMBL" id="TZE82309.1"/>
    </source>
</evidence>
<dbReference type="InterPro" id="IPR010559">
    <property type="entry name" value="Sig_transdc_His_kin_internal"/>
</dbReference>
<dbReference type="PRINTS" id="PR00344">
    <property type="entry name" value="BCTRLSENSOR"/>
</dbReference>
<evidence type="ECO:0000259" key="14">
    <source>
        <dbReference type="PROSITE" id="PS50885"/>
    </source>
</evidence>
<dbReference type="Pfam" id="PF02518">
    <property type="entry name" value="HATPase_c"/>
    <property type="match status" value="1"/>
</dbReference>
<dbReference type="Pfam" id="PF02743">
    <property type="entry name" value="dCache_1"/>
    <property type="match status" value="1"/>
</dbReference>
<dbReference type="InterPro" id="IPR004358">
    <property type="entry name" value="Sig_transdc_His_kin-like_C"/>
</dbReference>
<dbReference type="SMART" id="SM00304">
    <property type="entry name" value="HAMP"/>
    <property type="match status" value="1"/>
</dbReference>
<keyword evidence="6" id="KW-0808">Transferase</keyword>
<evidence type="ECO:0000256" key="12">
    <source>
        <dbReference type="SAM" id="Phobius"/>
    </source>
</evidence>
<name>A0A5D8QDR7_9THEO</name>
<proteinExistence type="predicted"/>
<dbReference type="InterPro" id="IPR033479">
    <property type="entry name" value="dCache_1"/>
</dbReference>
<comment type="subcellular location">
    <subcellularLocation>
        <location evidence="2">Cell membrane</location>
        <topology evidence="2">Multi-pass membrane protein</topology>
    </subcellularLocation>
</comment>
<organism evidence="15 16">
    <name type="scientific">Calorimonas adulescens</name>
    <dbReference type="NCBI Taxonomy" id="2606906"/>
    <lineage>
        <taxon>Bacteria</taxon>
        <taxon>Bacillati</taxon>
        <taxon>Bacillota</taxon>
        <taxon>Clostridia</taxon>
        <taxon>Thermoanaerobacterales</taxon>
        <taxon>Thermoanaerobacteraceae</taxon>
        <taxon>Calorimonas</taxon>
    </lineage>
</organism>
<keyword evidence="5" id="KW-0597">Phosphoprotein</keyword>
<evidence type="ECO:0000256" key="6">
    <source>
        <dbReference type="ARBA" id="ARBA00022679"/>
    </source>
</evidence>
<keyword evidence="10" id="KW-0902">Two-component regulatory system</keyword>
<dbReference type="Gene3D" id="6.10.340.10">
    <property type="match status" value="1"/>
</dbReference>
<keyword evidence="9 12" id="KW-1133">Transmembrane helix</keyword>
<dbReference type="GO" id="GO:0000155">
    <property type="term" value="F:phosphorelay sensor kinase activity"/>
    <property type="evidence" value="ECO:0007669"/>
    <property type="project" value="InterPro"/>
</dbReference>
<dbReference type="CDD" id="cd12912">
    <property type="entry name" value="PDC2_MCP_like"/>
    <property type="match status" value="1"/>
</dbReference>
<dbReference type="AlphaFoldDB" id="A0A5D8QDR7"/>
<sequence length="581" mass="65443">MKLPLEGKDKVRSSKLARKVFIYFIILIVPSLTAVGFLSAWWVSRIIDEGSITSITQTLSQANKNVTSIINETNDILFSISMNRELQQSLDNDLTSGPLEQAQEAVNINRSISYPGGFNMRYRSFEVFAINKEFYPDISGGGYIFNNSLVKDSEWYKEAVKLGGNIYWRGPHRDYFVYEPVISAVKLIKSVKNHNKPLAVASVDIGISTLRNILGDIVLGKTGHVFLVDRNNNILFHNDPDMLGKNLDGVEYVKRVFDRDSGNFLMTENGVRKIVLFNTVESTGWKLIGIVPYNEIGGRAQVIKNYTMFVGLLCILLAAIFAYLISVGVTRPMNVLIAAMKNVESGDLDVRVDLKSNDEISTLGHGFNSMIERINSLIREVYETNYRRKEAELAALQAQINPHFLYNVLDSINWMAMSYNAKDISLMVTSLAKVMRYSLSGSEDVLLKDELKCIESYLNIQRIRYGDKFDYTLDFQDEIMEEKVPKFILQPLVENAIIHGIEPKKGPGRISIKGMFEGKFIKIVIKDDGVGMSTTEKEEGIGIRNVRERIRLKYGEAYGLLFESKPGEGTNVTVLLPGEVI</sequence>
<dbReference type="SUPFAM" id="SSF55874">
    <property type="entry name" value="ATPase domain of HSP90 chaperone/DNA topoisomerase II/histidine kinase"/>
    <property type="match status" value="1"/>
</dbReference>
<dbReference type="SUPFAM" id="SSF103190">
    <property type="entry name" value="Sensory domain-like"/>
    <property type="match status" value="1"/>
</dbReference>
<dbReference type="CDD" id="cd06225">
    <property type="entry name" value="HAMP"/>
    <property type="match status" value="1"/>
</dbReference>
<comment type="catalytic activity">
    <reaction evidence="1">
        <text>ATP + protein L-histidine = ADP + protein N-phospho-L-histidine.</text>
        <dbReference type="EC" id="2.7.13.3"/>
    </reaction>
</comment>
<feature type="transmembrane region" description="Helical" evidence="12">
    <location>
        <begin position="306"/>
        <end position="325"/>
    </location>
</feature>
<keyword evidence="7 12" id="KW-0812">Transmembrane</keyword>
<dbReference type="InterPro" id="IPR050640">
    <property type="entry name" value="Bact_2-comp_sensor_kinase"/>
</dbReference>
<comment type="caution">
    <text evidence="15">The sequence shown here is derived from an EMBL/GenBank/DDBJ whole genome shotgun (WGS) entry which is preliminary data.</text>
</comment>
<dbReference type="InterPro" id="IPR029151">
    <property type="entry name" value="Sensor-like_sf"/>
</dbReference>
<dbReference type="PROSITE" id="PS50109">
    <property type="entry name" value="HIS_KIN"/>
    <property type="match status" value="1"/>
</dbReference>
<evidence type="ECO:0000256" key="9">
    <source>
        <dbReference type="ARBA" id="ARBA00022989"/>
    </source>
</evidence>